<dbReference type="InterPro" id="IPR014710">
    <property type="entry name" value="RmlC-like_jellyroll"/>
</dbReference>
<dbReference type="PANTHER" id="PTHR40112:SF1">
    <property type="entry name" value="H2HPP ISOMERASE"/>
    <property type="match status" value="1"/>
</dbReference>
<dbReference type="SUPFAM" id="SSF51182">
    <property type="entry name" value="RmlC-like cupins"/>
    <property type="match status" value="1"/>
</dbReference>
<feature type="domain" description="Cupin type-2" evidence="2">
    <location>
        <begin position="92"/>
        <end position="157"/>
    </location>
</feature>
<dbReference type="GO" id="GO:0004476">
    <property type="term" value="F:mannose-6-phosphate isomerase activity"/>
    <property type="evidence" value="ECO:0007669"/>
    <property type="project" value="UniProtKB-EC"/>
</dbReference>
<gene>
    <name evidence="3" type="ORF">RALSY_30237</name>
</gene>
<dbReference type="EMBL" id="FR854088">
    <property type="protein sequence ID" value="CCA88494.1"/>
    <property type="molecule type" value="Genomic_DNA"/>
</dbReference>
<proteinExistence type="predicted"/>
<reference evidence="3" key="1">
    <citation type="journal article" date="2011" name="PLoS ONE">
        <title>Ralstonia syzygii, the Blood Disease Bacterium and some Asian R. solanacearum strains form a single genomic species despite divergent lifestyles.</title>
        <authorList>
            <person name="Remenant B."/>
            <person name="de Cambiaire J.C."/>
            <person name="Cellier G."/>
            <person name="Jacobs J.M."/>
            <person name="Mangenot S."/>
            <person name="Barbe V."/>
            <person name="Lajus A."/>
            <person name="Vallenet D."/>
            <person name="Medigue C."/>
            <person name="Fegan M."/>
            <person name="Allen C."/>
            <person name="Prior P."/>
        </authorList>
    </citation>
    <scope>NUCLEOTIDE SEQUENCE</scope>
    <source>
        <strain evidence="3">R24</strain>
    </source>
</reference>
<dbReference type="InterPro" id="IPR011051">
    <property type="entry name" value="RmlC_Cupin_sf"/>
</dbReference>
<dbReference type="CDD" id="cd02210">
    <property type="entry name" value="cupin_BLR2406-like"/>
    <property type="match status" value="1"/>
</dbReference>
<name>G3A5K9_9RALS</name>
<evidence type="ECO:0000313" key="3">
    <source>
        <dbReference type="EMBL" id="CCA88494.1"/>
    </source>
</evidence>
<dbReference type="PANTHER" id="PTHR40112">
    <property type="entry name" value="H2HPP ISOMERASE"/>
    <property type="match status" value="1"/>
</dbReference>
<feature type="region of interest" description="Disordered" evidence="1">
    <location>
        <begin position="1"/>
        <end position="20"/>
    </location>
</feature>
<accession>G3A5K9</accession>
<evidence type="ECO:0000259" key="2">
    <source>
        <dbReference type="Pfam" id="PF07883"/>
    </source>
</evidence>
<dbReference type="AlphaFoldDB" id="G3A5K9"/>
<dbReference type="InterPro" id="IPR052535">
    <property type="entry name" value="Bacilysin_H2HPP_isomerase"/>
</dbReference>
<keyword evidence="3" id="KW-0413">Isomerase</keyword>
<organism evidence="3">
    <name type="scientific">Ralstonia syzygii R24</name>
    <dbReference type="NCBI Taxonomy" id="907261"/>
    <lineage>
        <taxon>Bacteria</taxon>
        <taxon>Pseudomonadati</taxon>
        <taxon>Pseudomonadota</taxon>
        <taxon>Betaproteobacteria</taxon>
        <taxon>Burkholderiales</taxon>
        <taxon>Burkholderiaceae</taxon>
        <taxon>Ralstonia</taxon>
        <taxon>Ralstonia solanacearum species complex</taxon>
    </lineage>
</organism>
<sequence length="195" mass="20786">MARTRVHPAAHNGQKSAAGSGASVYAGITSAIPRAEEAAMHAESTPNWREHGVKVIPGSQLDLNTPQTPGMTRAAAITHARTGAGKLWAGTVIIDANAKTGAHHHGELESVIYVINGRARMRWGDHLEFTAEAGPGDFIYVPPFVPHQEINASPTEALSCVIVRSGQEPVVVNLDITPAEPPETVYWVDPIHPHP</sequence>
<evidence type="ECO:0000256" key="1">
    <source>
        <dbReference type="SAM" id="MobiDB-lite"/>
    </source>
</evidence>
<dbReference type="EC" id="5.3.1.8" evidence="3"/>
<dbReference type="Pfam" id="PF07883">
    <property type="entry name" value="Cupin_2"/>
    <property type="match status" value="1"/>
</dbReference>
<protein>
    <submittedName>
        <fullName evidence="3">Putative mannose-6-phosphate isomerase protein</fullName>
        <ecNumber evidence="3">5.3.1.8</ecNumber>
    </submittedName>
</protein>
<reference evidence="3" key="2">
    <citation type="submission" date="2011-04" db="EMBL/GenBank/DDBJ databases">
        <authorList>
            <person name="Genoscope - CEA"/>
        </authorList>
    </citation>
    <scope>NUCLEOTIDE SEQUENCE</scope>
    <source>
        <strain evidence="3">R24</strain>
    </source>
</reference>
<dbReference type="Gene3D" id="2.60.120.10">
    <property type="entry name" value="Jelly Rolls"/>
    <property type="match status" value="1"/>
</dbReference>
<dbReference type="InterPro" id="IPR013096">
    <property type="entry name" value="Cupin_2"/>
</dbReference>